<name>A0A1G5KGW3_9GAMM</name>
<protein>
    <recommendedName>
        <fullName evidence="3">DUF1364 domain-containing protein</fullName>
    </recommendedName>
</protein>
<accession>A0A1G5KGW3</accession>
<evidence type="ECO:0008006" key="3">
    <source>
        <dbReference type="Google" id="ProtNLM"/>
    </source>
</evidence>
<keyword evidence="2" id="KW-1185">Reference proteome</keyword>
<sequence length="68" mass="7664">MKIVTRAEAINLGQLRFYTGKPCRNGHYSERFTSNGVCVECSAQHSSAYRKHIKKLIHDARAKVAEVS</sequence>
<dbReference type="EMBL" id="FMUT01000009">
    <property type="protein sequence ID" value="SCY99481.1"/>
    <property type="molecule type" value="Genomic_DNA"/>
</dbReference>
<organism evidence="1 2">
    <name type="scientific">Serratia nematodiphila</name>
    <dbReference type="NCBI Taxonomy" id="458197"/>
    <lineage>
        <taxon>Bacteria</taxon>
        <taxon>Pseudomonadati</taxon>
        <taxon>Pseudomonadota</taxon>
        <taxon>Gammaproteobacteria</taxon>
        <taxon>Enterobacterales</taxon>
        <taxon>Yersiniaceae</taxon>
        <taxon>Serratia</taxon>
    </lineage>
</organism>
<reference evidence="1 2" key="1">
    <citation type="submission" date="2016-10" db="EMBL/GenBank/DDBJ databases">
        <authorList>
            <person name="Varghese N."/>
            <person name="Submissions S."/>
        </authorList>
    </citation>
    <scope>NUCLEOTIDE SEQUENCE [LARGE SCALE GENOMIC DNA]</scope>
    <source>
        <strain evidence="1 2">CGMCC 1.6853</strain>
    </source>
</reference>
<proteinExistence type="predicted"/>
<dbReference type="Proteomes" id="UP000183031">
    <property type="component" value="Unassembled WGS sequence"/>
</dbReference>
<gene>
    <name evidence="1" type="ORF">SAMN02927935_03377</name>
</gene>
<dbReference type="RefSeq" id="WP_033632341.1">
    <property type="nucleotide sequence ID" value="NZ_CBCSIN010000007.1"/>
</dbReference>
<comment type="caution">
    <text evidence="1">The sequence shown here is derived from an EMBL/GenBank/DDBJ whole genome shotgun (WGS) entry which is preliminary data.</text>
</comment>
<evidence type="ECO:0000313" key="1">
    <source>
        <dbReference type="EMBL" id="SCY99481.1"/>
    </source>
</evidence>
<evidence type="ECO:0000313" key="2">
    <source>
        <dbReference type="Proteomes" id="UP000183031"/>
    </source>
</evidence>